<sequence length="218" mass="23735">MIVIRCGSTPVPTVLGEHSRIEVSEVPNKDEINRALAEVGTRRRLLVCGTDAGLSALLTRLMRTENLDVEIAYIAEDATPATRAYGLPTGSAAAKLGVQGRAHEVPLVRDETGAVLVGEATVTGTGDDVLVGEAYADDDRVFTGKVDALTVRVSRDMPGVRATADRPRRFRRRQWFQARAVQVGTPGALITRDGITARRPVKRTTFYRHIEPLRLVLP</sequence>
<evidence type="ECO:0000313" key="2">
    <source>
        <dbReference type="Proteomes" id="UP001595836"/>
    </source>
</evidence>
<evidence type="ECO:0000313" key="1">
    <source>
        <dbReference type="EMBL" id="MFC4754849.1"/>
    </source>
</evidence>
<reference evidence="2" key="1">
    <citation type="journal article" date="2019" name="Int. J. Syst. Evol. Microbiol.">
        <title>The Global Catalogue of Microorganisms (GCM) 10K type strain sequencing project: providing services to taxonomists for standard genome sequencing and annotation.</title>
        <authorList>
            <consortium name="The Broad Institute Genomics Platform"/>
            <consortium name="The Broad Institute Genome Sequencing Center for Infectious Disease"/>
            <person name="Wu L."/>
            <person name="Ma J."/>
        </authorList>
    </citation>
    <scope>NUCLEOTIDE SEQUENCE [LARGE SCALE GENOMIC DNA]</scope>
    <source>
        <strain evidence="2">JCM 11882</strain>
    </source>
</reference>
<keyword evidence="2" id="KW-1185">Reference proteome</keyword>
<proteinExistence type="predicted"/>
<gene>
    <name evidence="1" type="ORF">ACFO7U_08650</name>
</gene>
<dbReference type="RefSeq" id="WP_344993639.1">
    <property type="nucleotide sequence ID" value="NZ_BAABCD010000022.1"/>
</dbReference>
<dbReference type="EMBL" id="JBHSHP010000021">
    <property type="protein sequence ID" value="MFC4754849.1"/>
    <property type="molecule type" value="Genomic_DNA"/>
</dbReference>
<comment type="caution">
    <text evidence="1">The sequence shown here is derived from an EMBL/GenBank/DDBJ whole genome shotgun (WGS) entry which is preliminary data.</text>
</comment>
<dbReference type="Proteomes" id="UP001595836">
    <property type="component" value="Unassembled WGS sequence"/>
</dbReference>
<accession>A0ABV9PQY5</accession>
<name>A0ABV9PQY5_9ACTN</name>
<protein>
    <submittedName>
        <fullName evidence="1">Uncharacterized protein</fullName>
    </submittedName>
</protein>
<organism evidence="1 2">
    <name type="scientific">Dietzia aurantiaca</name>
    <dbReference type="NCBI Taxonomy" id="983873"/>
    <lineage>
        <taxon>Bacteria</taxon>
        <taxon>Bacillati</taxon>
        <taxon>Actinomycetota</taxon>
        <taxon>Actinomycetes</taxon>
        <taxon>Mycobacteriales</taxon>
        <taxon>Dietziaceae</taxon>
        <taxon>Dietzia</taxon>
    </lineage>
</organism>